<dbReference type="Proteomes" id="UP000325313">
    <property type="component" value="Unassembled WGS sequence"/>
</dbReference>
<keyword evidence="1" id="KW-0812">Transmembrane</keyword>
<dbReference type="EMBL" id="VSWC01000170">
    <property type="protein sequence ID" value="KAA1071949.1"/>
    <property type="molecule type" value="Genomic_DNA"/>
</dbReference>
<proteinExistence type="predicted"/>
<evidence type="ECO:0000313" key="2">
    <source>
        <dbReference type="EMBL" id="KAA1066747.1"/>
    </source>
</evidence>
<organism evidence="3 4">
    <name type="scientific">Puccinia graminis f. sp. tritici</name>
    <dbReference type="NCBI Taxonomy" id="56615"/>
    <lineage>
        <taxon>Eukaryota</taxon>
        <taxon>Fungi</taxon>
        <taxon>Dikarya</taxon>
        <taxon>Basidiomycota</taxon>
        <taxon>Pucciniomycotina</taxon>
        <taxon>Pucciniomycetes</taxon>
        <taxon>Pucciniales</taxon>
        <taxon>Pucciniaceae</taxon>
        <taxon>Puccinia</taxon>
    </lineage>
</organism>
<sequence length="126" mass="14388">MFLKLLIFGLFGVLGIFGAFISSLPKLESGAKSSGSLPHLCALPSIRKDDKPLQKSLFIQFIEGFQHHLNKMSLEKRLKVIENWKINEEELMVLHQDSEDLQVLRVDFENRFTESQILGSEAKRVC</sequence>
<evidence type="ECO:0000313" key="4">
    <source>
        <dbReference type="Proteomes" id="UP000324748"/>
    </source>
</evidence>
<evidence type="ECO:0000313" key="3">
    <source>
        <dbReference type="EMBL" id="KAA1071949.1"/>
    </source>
</evidence>
<dbReference type="EMBL" id="VDEP01000509">
    <property type="protein sequence ID" value="KAA1066747.1"/>
    <property type="molecule type" value="Genomic_DNA"/>
</dbReference>
<keyword evidence="1" id="KW-1133">Transmembrane helix</keyword>
<comment type="caution">
    <text evidence="3">The sequence shown here is derived from an EMBL/GenBank/DDBJ whole genome shotgun (WGS) entry which is preliminary data.</text>
</comment>
<protein>
    <submittedName>
        <fullName evidence="3">Uncharacterized protein</fullName>
    </submittedName>
</protein>
<keyword evidence="4" id="KW-1185">Reference proteome</keyword>
<gene>
    <name evidence="3" type="ORF">PGT21_023699</name>
    <name evidence="2" type="ORF">PGTUg99_020058</name>
</gene>
<evidence type="ECO:0000313" key="5">
    <source>
        <dbReference type="Proteomes" id="UP000325313"/>
    </source>
</evidence>
<evidence type="ECO:0000256" key="1">
    <source>
        <dbReference type="SAM" id="Phobius"/>
    </source>
</evidence>
<dbReference type="AlphaFoldDB" id="A0A5B0M6T8"/>
<feature type="transmembrane region" description="Helical" evidence="1">
    <location>
        <begin position="6"/>
        <end position="24"/>
    </location>
</feature>
<reference evidence="4 5" key="1">
    <citation type="submission" date="2019-05" db="EMBL/GenBank/DDBJ databases">
        <title>Emergence of the Ug99 lineage of the wheat stem rust pathogen through somatic hybridization.</title>
        <authorList>
            <person name="Li F."/>
            <person name="Upadhyaya N.M."/>
            <person name="Sperschneider J."/>
            <person name="Matny O."/>
            <person name="Nguyen-Phuc H."/>
            <person name="Mago R."/>
            <person name="Raley C."/>
            <person name="Miller M.E."/>
            <person name="Silverstein K.A.T."/>
            <person name="Henningsen E."/>
            <person name="Hirsch C.D."/>
            <person name="Visser B."/>
            <person name="Pretorius Z.A."/>
            <person name="Steffenson B.J."/>
            <person name="Schwessinger B."/>
            <person name="Dodds P.N."/>
            <person name="Figueroa M."/>
        </authorList>
    </citation>
    <scope>NUCLEOTIDE SEQUENCE [LARGE SCALE GENOMIC DNA]</scope>
    <source>
        <strain evidence="3">21-0</strain>
        <strain evidence="2 5">Ug99</strain>
    </source>
</reference>
<dbReference type="Proteomes" id="UP000324748">
    <property type="component" value="Unassembled WGS sequence"/>
</dbReference>
<accession>A0A5B0M6T8</accession>
<keyword evidence="1" id="KW-0472">Membrane</keyword>
<name>A0A5B0M6T8_PUCGR</name>